<sequence>MGNPISRSLPDVSMDSVFTEVMHNEKLGLRNPEQLRLFRLQVSNNAFVYTSLEDYLTDIISEYVFSRAQIEKLSQPGVGNPRSIGNKALRVMKRNGAANQKGTGNELGEILLYAFLEEKLNAPKIFSKVELNAGTTPFGTACDSVHLLDLGDDTGMSYYQTVFGTSDIEGDIADAIDSAFDAIVRIENENGNGIQFVDNRSLNDSFDENVVDKLKSIIIPKPGAPVANDRAYGVFLGYSLGLDPHTRSTPEFLKDLGTKMDTDIKNHAAYIADKIKTLGLDTHSFYFYIVPFNDAKLDKKQVMENLLM</sequence>
<feature type="domain" description="Anti-bacteriophage protein A/HamA C-terminal" evidence="1">
    <location>
        <begin position="18"/>
        <end position="306"/>
    </location>
</feature>
<dbReference type="Pfam" id="PF08878">
    <property type="entry name" value="HamA"/>
    <property type="match status" value="1"/>
</dbReference>
<dbReference type="RefSeq" id="WP_026502648.1">
    <property type="nucleotide sequence ID" value="NZ_JGYQ01000007.1"/>
</dbReference>
<accession>A0A086ZPG4</accession>
<dbReference type="AlphaFoldDB" id="A0A086ZPG4"/>
<proteinExistence type="predicted"/>
<dbReference type="InterPro" id="IPR014976">
    <property type="entry name" value="AbpA_HamA_C"/>
</dbReference>
<dbReference type="EMBL" id="JGYQ01000007">
    <property type="protein sequence ID" value="KFI48414.1"/>
    <property type="molecule type" value="Genomic_DNA"/>
</dbReference>
<dbReference type="OrthoDB" id="4964195at2"/>
<comment type="caution">
    <text evidence="2">The sequence shown here is derived from an EMBL/GenBank/DDBJ whole genome shotgun (WGS) entry which is preliminary data.</text>
</comment>
<keyword evidence="3" id="KW-1185">Reference proteome</keyword>
<reference evidence="2 3" key="1">
    <citation type="submission" date="2014-03" db="EMBL/GenBank/DDBJ databases">
        <title>Genomics of Bifidobacteria.</title>
        <authorList>
            <person name="Ventura M."/>
            <person name="Milani C."/>
            <person name="Lugli G.A."/>
        </authorList>
    </citation>
    <scope>NUCLEOTIDE SEQUENCE [LARGE SCALE GENOMIC DNA]</scope>
    <source>
        <strain evidence="2 3">LMG 10736</strain>
    </source>
</reference>
<name>A0A086ZPG4_9BIFI</name>
<evidence type="ECO:0000259" key="1">
    <source>
        <dbReference type="Pfam" id="PF08878"/>
    </source>
</evidence>
<protein>
    <recommendedName>
        <fullName evidence="1">Anti-bacteriophage protein A/HamA C-terminal domain-containing protein</fullName>
    </recommendedName>
</protein>
<gene>
    <name evidence="2" type="ORF">BBOU_0544</name>
</gene>
<organism evidence="2 3">
    <name type="scientific">Bifidobacterium boum</name>
    <dbReference type="NCBI Taxonomy" id="78343"/>
    <lineage>
        <taxon>Bacteria</taxon>
        <taxon>Bacillati</taxon>
        <taxon>Actinomycetota</taxon>
        <taxon>Actinomycetes</taxon>
        <taxon>Bifidobacteriales</taxon>
        <taxon>Bifidobacteriaceae</taxon>
        <taxon>Bifidobacterium</taxon>
    </lineage>
</organism>
<evidence type="ECO:0000313" key="2">
    <source>
        <dbReference type="EMBL" id="KFI48414.1"/>
    </source>
</evidence>
<evidence type="ECO:0000313" key="3">
    <source>
        <dbReference type="Proteomes" id="UP000029093"/>
    </source>
</evidence>
<dbReference type="Proteomes" id="UP000029093">
    <property type="component" value="Unassembled WGS sequence"/>
</dbReference>
<dbReference type="GeneID" id="303203727"/>